<proteinExistence type="predicted"/>
<dbReference type="Proteomes" id="UP000827892">
    <property type="component" value="Chromosome V"/>
</dbReference>
<evidence type="ECO:0000256" key="2">
    <source>
        <dbReference type="SAM" id="SignalP"/>
    </source>
</evidence>
<feature type="compositionally biased region" description="Basic and acidic residues" evidence="1">
    <location>
        <begin position="26"/>
        <end position="49"/>
    </location>
</feature>
<evidence type="ECO:0000313" key="3">
    <source>
        <dbReference type="EMBL" id="ULT87617.1"/>
    </source>
</evidence>
<reference evidence="3 4" key="1">
    <citation type="submission" date="2022-02" db="EMBL/GenBank/DDBJ databases">
        <title>Chromosome-level reference genomes for two strains of Caenorhabditis briggsae: an improved platform for comparative genomics.</title>
        <authorList>
            <person name="Stevens L."/>
            <person name="Andersen E.C."/>
        </authorList>
    </citation>
    <scope>NUCLEOTIDE SEQUENCE [LARGE SCALE GENOMIC DNA]</scope>
    <source>
        <strain evidence="3">QX1410_ONT</strain>
        <tissue evidence="3">Whole-organism</tissue>
    </source>
</reference>
<dbReference type="EMBL" id="CP090895">
    <property type="protein sequence ID" value="ULT87617.1"/>
    <property type="molecule type" value="Genomic_DNA"/>
</dbReference>
<evidence type="ECO:0000256" key="1">
    <source>
        <dbReference type="SAM" id="MobiDB-lite"/>
    </source>
</evidence>
<feature type="signal peptide" evidence="2">
    <location>
        <begin position="1"/>
        <end position="20"/>
    </location>
</feature>
<protein>
    <submittedName>
        <fullName evidence="3">Uncharacterized protein</fullName>
    </submittedName>
</protein>
<keyword evidence="2" id="KW-0732">Signal</keyword>
<accession>A0AAE9CZ75</accession>
<gene>
    <name evidence="3" type="ORF">L3Y34_007047</name>
</gene>
<name>A0AAE9CZ75_CAEBR</name>
<sequence length="139" mass="16136">MTKVFTIFLVALFLLEMVMSEHGDHDHHDHDHHDHDHHGWGRNDHDHGDGGSGRDMSHIRPLFGRGGYFGGGGGGLFGRLFGWRRRGYYNQGYYQGYPNYGFCRLSQFVDYVGRVPRFYCDCPPYPPNYQWNQCSPMYG</sequence>
<dbReference type="AlphaFoldDB" id="A0AAE9CZ75"/>
<feature type="region of interest" description="Disordered" evidence="1">
    <location>
        <begin position="26"/>
        <end position="53"/>
    </location>
</feature>
<evidence type="ECO:0000313" key="4">
    <source>
        <dbReference type="Proteomes" id="UP000827892"/>
    </source>
</evidence>
<organism evidence="3 4">
    <name type="scientific">Caenorhabditis briggsae</name>
    <dbReference type="NCBI Taxonomy" id="6238"/>
    <lineage>
        <taxon>Eukaryota</taxon>
        <taxon>Metazoa</taxon>
        <taxon>Ecdysozoa</taxon>
        <taxon>Nematoda</taxon>
        <taxon>Chromadorea</taxon>
        <taxon>Rhabditida</taxon>
        <taxon>Rhabditina</taxon>
        <taxon>Rhabditomorpha</taxon>
        <taxon>Rhabditoidea</taxon>
        <taxon>Rhabditidae</taxon>
        <taxon>Peloderinae</taxon>
        <taxon>Caenorhabditis</taxon>
    </lineage>
</organism>
<feature type="chain" id="PRO_5042090743" evidence="2">
    <location>
        <begin position="21"/>
        <end position="139"/>
    </location>
</feature>